<dbReference type="AlphaFoldDB" id="A0A9P6LDH3"/>
<feature type="chain" id="PRO_5040288365" description="Secreted protein" evidence="1">
    <location>
        <begin position="19"/>
        <end position="188"/>
    </location>
</feature>
<comment type="caution">
    <text evidence="2">The sequence shown here is derived from an EMBL/GenBank/DDBJ whole genome shotgun (WGS) entry which is preliminary data.</text>
</comment>
<keyword evidence="1" id="KW-0732">Signal</keyword>
<name>A0A9P6LDH3_9PEZI</name>
<organism evidence="2 3">
    <name type="scientific">Colletotrichum karsti</name>
    <dbReference type="NCBI Taxonomy" id="1095194"/>
    <lineage>
        <taxon>Eukaryota</taxon>
        <taxon>Fungi</taxon>
        <taxon>Dikarya</taxon>
        <taxon>Ascomycota</taxon>
        <taxon>Pezizomycotina</taxon>
        <taxon>Sordariomycetes</taxon>
        <taxon>Hypocreomycetidae</taxon>
        <taxon>Glomerellales</taxon>
        <taxon>Glomerellaceae</taxon>
        <taxon>Colletotrichum</taxon>
        <taxon>Colletotrichum boninense species complex</taxon>
    </lineage>
</organism>
<reference evidence="2" key="1">
    <citation type="submission" date="2020-03" db="EMBL/GenBank/DDBJ databases">
        <authorList>
            <person name="He L."/>
        </authorList>
    </citation>
    <scope>NUCLEOTIDE SEQUENCE</scope>
    <source>
        <strain evidence="2">CkLH20</strain>
    </source>
</reference>
<dbReference type="RefSeq" id="XP_038741185.1">
    <property type="nucleotide sequence ID" value="XM_038893372.1"/>
</dbReference>
<feature type="signal peptide" evidence="1">
    <location>
        <begin position="1"/>
        <end position="18"/>
    </location>
</feature>
<keyword evidence="3" id="KW-1185">Reference proteome</keyword>
<evidence type="ECO:0000256" key="1">
    <source>
        <dbReference type="SAM" id="SignalP"/>
    </source>
</evidence>
<dbReference type="OrthoDB" id="4845392at2759"/>
<evidence type="ECO:0008006" key="4">
    <source>
        <dbReference type="Google" id="ProtNLM"/>
    </source>
</evidence>
<proteinExistence type="predicted"/>
<sequence>MMLSQVLLQACLAATTFGAAITAVSIKNTDDFITNAVISAPFPIQERSPAAATPPPGVDPDFTCAFVDPSKGLSTKVDCSYYYDKEHDRVKYKVDIHPTGQDSTRWCEQLIAALRYECPHGKASDRYVAKKCDTNAFGSKLGKGMSINFDAFSRFIKDDNAECTAKAIKATTCGIPAVFEKGGCYRSK</sequence>
<protein>
    <recommendedName>
        <fullName evidence="4">Secreted protein</fullName>
    </recommendedName>
</protein>
<dbReference type="GeneID" id="62166446"/>
<gene>
    <name evidence="2" type="ORF">CkaCkLH20_10658</name>
</gene>
<dbReference type="EMBL" id="JAATWM020000042">
    <property type="protein sequence ID" value="KAF9871724.1"/>
    <property type="molecule type" value="Genomic_DNA"/>
</dbReference>
<evidence type="ECO:0000313" key="3">
    <source>
        <dbReference type="Proteomes" id="UP000781932"/>
    </source>
</evidence>
<dbReference type="Proteomes" id="UP000781932">
    <property type="component" value="Unassembled WGS sequence"/>
</dbReference>
<accession>A0A9P6LDH3</accession>
<reference evidence="2" key="2">
    <citation type="submission" date="2020-11" db="EMBL/GenBank/DDBJ databases">
        <title>Whole genome sequencing of Colletotrichum sp.</title>
        <authorList>
            <person name="Li H."/>
        </authorList>
    </citation>
    <scope>NUCLEOTIDE SEQUENCE</scope>
    <source>
        <strain evidence="2">CkLH20</strain>
    </source>
</reference>
<evidence type="ECO:0000313" key="2">
    <source>
        <dbReference type="EMBL" id="KAF9871724.1"/>
    </source>
</evidence>